<evidence type="ECO:0000313" key="3">
    <source>
        <dbReference type="EMBL" id="KAH7271199.1"/>
    </source>
</evidence>
<feature type="compositionally biased region" description="Basic and acidic residues" evidence="1">
    <location>
        <begin position="36"/>
        <end position="96"/>
    </location>
</feature>
<sequence length="443" mass="51119">MPTHAYYGSCRISKRPPTWRSRNERRNGTDSWTPSRDSRGEREDYKDGRDRRDDYRDGRGEREDYTDTRDRRDGHRDRRSEREDHRDARDEREDLVHNNYGRVSNNYNINIRSFGDNDRSRHWNGNVLRDRNFNTYVRNRPRRDRFDNRRYSPASSSSQSSIRTSFSSRTRSWASSESNTGSFSDGLVDSIETPRGAEDADETGRREHDDGDDGYYGARQAYRDISRGDVVHGHMRPTDRVRNESELRLGTIISTAIHNQAREDTVAIDEFNKSLSGFGIVYSKYRKLIVVEEWAQHVVCIPLYSYNGRGLAGREALACEYFDVRDVDDPDPERGDAFCTLMAVRDKDWPRENTFIEGRTVAKVTEKITFYRTDRCSIEGRIDQESLSTLIPPYLKSSTNPLAKFLSRSQTGSPTSSRTDSSTGNRTDCPTNDAADAKEEGEI</sequence>
<feature type="compositionally biased region" description="Polar residues" evidence="1">
    <location>
        <begin position="405"/>
        <end position="430"/>
    </location>
</feature>
<feature type="region of interest" description="Disordered" evidence="1">
    <location>
        <begin position="405"/>
        <end position="443"/>
    </location>
</feature>
<evidence type="ECO:0000313" key="4">
    <source>
        <dbReference type="Proteomes" id="UP000736672"/>
    </source>
</evidence>
<feature type="domain" description="DUF6590" evidence="2">
    <location>
        <begin position="248"/>
        <end position="316"/>
    </location>
</feature>
<comment type="caution">
    <text evidence="3">The sequence shown here is derived from an EMBL/GenBank/DDBJ whole genome shotgun (WGS) entry which is preliminary data.</text>
</comment>
<feature type="region of interest" description="Disordered" evidence="1">
    <location>
        <begin position="1"/>
        <end position="97"/>
    </location>
</feature>
<proteinExistence type="predicted"/>
<feature type="compositionally biased region" description="Basic and acidic residues" evidence="1">
    <location>
        <begin position="195"/>
        <end position="209"/>
    </location>
</feature>
<keyword evidence="4" id="KW-1185">Reference proteome</keyword>
<reference evidence="3" key="1">
    <citation type="journal article" date="2021" name="Nat. Commun.">
        <title>Genetic determinants of endophytism in the Arabidopsis root mycobiome.</title>
        <authorList>
            <person name="Mesny F."/>
            <person name="Miyauchi S."/>
            <person name="Thiergart T."/>
            <person name="Pickel B."/>
            <person name="Atanasova L."/>
            <person name="Karlsson M."/>
            <person name="Huettel B."/>
            <person name="Barry K.W."/>
            <person name="Haridas S."/>
            <person name="Chen C."/>
            <person name="Bauer D."/>
            <person name="Andreopoulos W."/>
            <person name="Pangilinan J."/>
            <person name="LaButti K."/>
            <person name="Riley R."/>
            <person name="Lipzen A."/>
            <person name="Clum A."/>
            <person name="Drula E."/>
            <person name="Henrissat B."/>
            <person name="Kohler A."/>
            <person name="Grigoriev I.V."/>
            <person name="Martin F.M."/>
            <person name="Hacquard S."/>
        </authorList>
    </citation>
    <scope>NUCLEOTIDE SEQUENCE</scope>
    <source>
        <strain evidence="3">FSSC 5 MPI-SDFR-AT-0091</strain>
    </source>
</reference>
<name>A0A9P9KZ23_FUSSL</name>
<dbReference type="InterPro" id="IPR046497">
    <property type="entry name" value="DUF6590"/>
</dbReference>
<feature type="compositionally biased region" description="Low complexity" evidence="1">
    <location>
        <begin position="151"/>
        <end position="178"/>
    </location>
</feature>
<organism evidence="3 4">
    <name type="scientific">Fusarium solani</name>
    <name type="common">Filamentous fungus</name>
    <dbReference type="NCBI Taxonomy" id="169388"/>
    <lineage>
        <taxon>Eukaryota</taxon>
        <taxon>Fungi</taxon>
        <taxon>Dikarya</taxon>
        <taxon>Ascomycota</taxon>
        <taxon>Pezizomycotina</taxon>
        <taxon>Sordariomycetes</taxon>
        <taxon>Hypocreomycetidae</taxon>
        <taxon>Hypocreales</taxon>
        <taxon>Nectriaceae</taxon>
        <taxon>Fusarium</taxon>
        <taxon>Fusarium solani species complex</taxon>
    </lineage>
</organism>
<evidence type="ECO:0000259" key="2">
    <source>
        <dbReference type="Pfam" id="PF20233"/>
    </source>
</evidence>
<accession>A0A9P9KZ23</accession>
<evidence type="ECO:0000256" key="1">
    <source>
        <dbReference type="SAM" id="MobiDB-lite"/>
    </source>
</evidence>
<protein>
    <recommendedName>
        <fullName evidence="2">DUF6590 domain-containing protein</fullName>
    </recommendedName>
</protein>
<dbReference type="Proteomes" id="UP000736672">
    <property type="component" value="Unassembled WGS sequence"/>
</dbReference>
<dbReference type="EMBL" id="JAGTJS010000004">
    <property type="protein sequence ID" value="KAH7271199.1"/>
    <property type="molecule type" value="Genomic_DNA"/>
</dbReference>
<dbReference type="Pfam" id="PF20233">
    <property type="entry name" value="DUF6590"/>
    <property type="match status" value="1"/>
</dbReference>
<dbReference type="OrthoDB" id="3438983at2759"/>
<gene>
    <name evidence="3" type="ORF">B0J15DRAFT_576181</name>
</gene>
<feature type="region of interest" description="Disordered" evidence="1">
    <location>
        <begin position="134"/>
        <end position="217"/>
    </location>
</feature>
<dbReference type="AlphaFoldDB" id="A0A9P9KZ23"/>